<dbReference type="AlphaFoldDB" id="A0A197JWY0"/>
<organism evidence="1 2">
    <name type="scientific">Linnemannia elongata AG-77</name>
    <dbReference type="NCBI Taxonomy" id="1314771"/>
    <lineage>
        <taxon>Eukaryota</taxon>
        <taxon>Fungi</taxon>
        <taxon>Fungi incertae sedis</taxon>
        <taxon>Mucoromycota</taxon>
        <taxon>Mortierellomycotina</taxon>
        <taxon>Mortierellomycetes</taxon>
        <taxon>Mortierellales</taxon>
        <taxon>Mortierellaceae</taxon>
        <taxon>Linnemannia</taxon>
    </lineage>
</organism>
<sequence>MANSRRVPNVTFKAGILLQKSQYALSFNDYEKLLLQMSTSMSGAISCTYSLQELAPRNMDDLWERVQDIWATLQEDYLHDVYQSLPRRMREVVRN</sequence>
<dbReference type="GO" id="GO:0003676">
    <property type="term" value="F:nucleic acid binding"/>
    <property type="evidence" value="ECO:0007669"/>
    <property type="project" value="InterPro"/>
</dbReference>
<evidence type="ECO:0000313" key="2">
    <source>
        <dbReference type="Proteomes" id="UP000078512"/>
    </source>
</evidence>
<keyword evidence="2" id="KW-1185">Reference proteome</keyword>
<gene>
    <name evidence="1" type="ORF">K457DRAFT_19624</name>
</gene>
<dbReference type="InterPro" id="IPR036397">
    <property type="entry name" value="RNaseH_sf"/>
</dbReference>
<dbReference type="EMBL" id="KV442044">
    <property type="protein sequence ID" value="OAQ28951.1"/>
    <property type="molecule type" value="Genomic_DNA"/>
</dbReference>
<accession>A0A197JWY0</accession>
<name>A0A197JWY0_9FUNG</name>
<dbReference type="Proteomes" id="UP000078512">
    <property type="component" value="Unassembled WGS sequence"/>
</dbReference>
<reference evidence="1 2" key="1">
    <citation type="submission" date="2016-05" db="EMBL/GenBank/DDBJ databases">
        <title>Genome sequencing reveals origins of a unique bacterial endosymbiosis in the earliest lineages of terrestrial Fungi.</title>
        <authorList>
            <consortium name="DOE Joint Genome Institute"/>
            <person name="Uehling J."/>
            <person name="Gryganskyi A."/>
            <person name="Hameed K."/>
            <person name="Tschaplinski T."/>
            <person name="Misztal P."/>
            <person name="Wu S."/>
            <person name="Desiro A."/>
            <person name="Vande Pol N."/>
            <person name="Du Z.-Y."/>
            <person name="Zienkiewicz A."/>
            <person name="Zienkiewicz K."/>
            <person name="Morin E."/>
            <person name="Tisserant E."/>
            <person name="Splivallo R."/>
            <person name="Hainaut M."/>
            <person name="Henrissat B."/>
            <person name="Ohm R."/>
            <person name="Kuo A."/>
            <person name="Yan J."/>
            <person name="Lipzen A."/>
            <person name="Nolan M."/>
            <person name="Labutti K."/>
            <person name="Barry K."/>
            <person name="Goldstein A."/>
            <person name="Labbe J."/>
            <person name="Schadt C."/>
            <person name="Tuskan G."/>
            <person name="Grigoriev I."/>
            <person name="Martin F."/>
            <person name="Vilgalys R."/>
            <person name="Bonito G."/>
        </authorList>
    </citation>
    <scope>NUCLEOTIDE SEQUENCE [LARGE SCALE GENOMIC DNA]</scope>
    <source>
        <strain evidence="1 2">AG-77</strain>
    </source>
</reference>
<evidence type="ECO:0000313" key="1">
    <source>
        <dbReference type="EMBL" id="OAQ28951.1"/>
    </source>
</evidence>
<protein>
    <submittedName>
        <fullName evidence="1">Uncharacterized protein</fullName>
    </submittedName>
</protein>
<proteinExistence type="predicted"/>
<dbReference type="OrthoDB" id="5410741at2759"/>
<dbReference type="Gene3D" id="3.30.420.10">
    <property type="entry name" value="Ribonuclease H-like superfamily/Ribonuclease H"/>
    <property type="match status" value="1"/>
</dbReference>